<protein>
    <submittedName>
        <fullName evidence="2">TGS domain-containing protein</fullName>
    </submittedName>
</protein>
<dbReference type="PROSITE" id="PS51880">
    <property type="entry name" value="TGS"/>
    <property type="match status" value="1"/>
</dbReference>
<gene>
    <name evidence="2" type="ORF">ENV67_08495</name>
</gene>
<evidence type="ECO:0000259" key="1">
    <source>
        <dbReference type="PROSITE" id="PS51880"/>
    </source>
</evidence>
<comment type="caution">
    <text evidence="2">The sequence shown here is derived from an EMBL/GenBank/DDBJ whole genome shotgun (WGS) entry which is preliminary data.</text>
</comment>
<dbReference type="PANTHER" id="PTHR43127">
    <property type="entry name" value="DEVELOPMENTALLY-REGULATED GTP-BINDING PROTEIN 2"/>
    <property type="match status" value="1"/>
</dbReference>
<dbReference type="SUPFAM" id="SSF81271">
    <property type="entry name" value="TGS-like"/>
    <property type="match status" value="1"/>
</dbReference>
<reference evidence="2" key="1">
    <citation type="journal article" date="2020" name="mSystems">
        <title>Genome- and Community-Level Interaction Insights into Carbon Utilization and Element Cycling Functions of Hydrothermarchaeota in Hydrothermal Sediment.</title>
        <authorList>
            <person name="Zhou Z."/>
            <person name="Liu Y."/>
            <person name="Xu W."/>
            <person name="Pan J."/>
            <person name="Luo Z.H."/>
            <person name="Li M."/>
        </authorList>
    </citation>
    <scope>NUCLEOTIDE SEQUENCE [LARGE SCALE GENOMIC DNA]</scope>
    <source>
        <strain evidence="2">SpSt-780</strain>
    </source>
</reference>
<dbReference type="Pfam" id="PF02824">
    <property type="entry name" value="TGS"/>
    <property type="match status" value="1"/>
</dbReference>
<dbReference type="InterPro" id="IPR027417">
    <property type="entry name" value="P-loop_NTPase"/>
</dbReference>
<organism evidence="2">
    <name type="scientific">candidate division WOR-3 bacterium</name>
    <dbReference type="NCBI Taxonomy" id="2052148"/>
    <lineage>
        <taxon>Bacteria</taxon>
        <taxon>Bacteria division WOR-3</taxon>
    </lineage>
</organism>
<dbReference type="InterPro" id="IPR045001">
    <property type="entry name" value="DRG"/>
</dbReference>
<dbReference type="Gene3D" id="3.10.20.30">
    <property type="match status" value="1"/>
</dbReference>
<dbReference type="InterPro" id="IPR006073">
    <property type="entry name" value="GTP-bd"/>
</dbReference>
<proteinExistence type="predicted"/>
<accession>A0A7C4U8A9</accession>
<name>A0A7C4U8A9_UNCW3</name>
<dbReference type="PRINTS" id="PR00326">
    <property type="entry name" value="GTP1OBG"/>
</dbReference>
<dbReference type="Gene3D" id="3.40.50.300">
    <property type="entry name" value="P-loop containing nucleotide triphosphate hydrolases"/>
    <property type="match status" value="1"/>
</dbReference>
<dbReference type="SUPFAM" id="SSF52540">
    <property type="entry name" value="P-loop containing nucleoside triphosphate hydrolases"/>
    <property type="match status" value="1"/>
</dbReference>
<evidence type="ECO:0000313" key="2">
    <source>
        <dbReference type="EMBL" id="HGW92557.1"/>
    </source>
</evidence>
<feature type="domain" description="TGS" evidence="1">
    <location>
        <begin position="246"/>
        <end position="319"/>
    </location>
</feature>
<dbReference type="GO" id="GO:0005525">
    <property type="term" value="F:GTP binding"/>
    <property type="evidence" value="ECO:0007669"/>
    <property type="project" value="InterPro"/>
</dbReference>
<dbReference type="GO" id="GO:0003924">
    <property type="term" value="F:GTPase activity"/>
    <property type="evidence" value="ECO:0007669"/>
    <property type="project" value="InterPro"/>
</dbReference>
<dbReference type="InterPro" id="IPR004095">
    <property type="entry name" value="TGS"/>
</dbReference>
<dbReference type="CDD" id="cd01666">
    <property type="entry name" value="TGS_DRG"/>
    <property type="match status" value="1"/>
</dbReference>
<dbReference type="Pfam" id="PF01926">
    <property type="entry name" value="MMR_HSR1"/>
    <property type="match status" value="1"/>
</dbReference>
<dbReference type="InterPro" id="IPR012676">
    <property type="entry name" value="TGS-like"/>
</dbReference>
<dbReference type="AlphaFoldDB" id="A0A7C4U8A9"/>
<dbReference type="InterPro" id="IPR012675">
    <property type="entry name" value="Beta-grasp_dom_sf"/>
</dbReference>
<sequence length="321" mass="37280">MPANLPPIYYEIEKKLKFAQSPEEKIQIIMQMIAVMPKHKGTDHLQAELRRKISLLKKEASKTPKVQRADLYTVPKEGAGQIVLIGKTNSGKSTILANLTNAKPMIGEYPFTTQKPEVGMVRFENVNIQLVDTPPLCFEHRPPWLLAVARSSDALAIILTPEKTMETLYEILLILEEGNMFVGRNKKSPREELMPKMGFIILNMFNGYEDVKKEIEREYPERFEVLKFELNKENLEIRRKMFEYLDIIRVYTKPPGKEPELTHPVILKKGDTVEDAAEEIHKDFAEKLRFARLWRKDIKGMMVKRDFILEDGDIIEFHIQK</sequence>
<dbReference type="EMBL" id="DTHG01000102">
    <property type="protein sequence ID" value="HGW92557.1"/>
    <property type="molecule type" value="Genomic_DNA"/>
</dbReference>